<evidence type="ECO:0000313" key="6">
    <source>
        <dbReference type="EMBL" id="MFC7183453.1"/>
    </source>
</evidence>
<dbReference type="PANTHER" id="PTHR30055:SF151">
    <property type="entry name" value="TRANSCRIPTIONAL REGULATORY PROTEIN"/>
    <property type="match status" value="1"/>
</dbReference>
<organism evidence="6 7">
    <name type="scientific">Kitasatospora paranensis</name>
    <dbReference type="NCBI Taxonomy" id="258053"/>
    <lineage>
        <taxon>Bacteria</taxon>
        <taxon>Bacillati</taxon>
        <taxon>Actinomycetota</taxon>
        <taxon>Actinomycetes</taxon>
        <taxon>Kitasatosporales</taxon>
        <taxon>Streptomycetaceae</taxon>
        <taxon>Kitasatospora</taxon>
    </lineage>
</organism>
<dbReference type="InterPro" id="IPR023772">
    <property type="entry name" value="DNA-bd_HTH_TetR-type_CS"/>
</dbReference>
<gene>
    <name evidence="6" type="ORF">ACFQMG_28290</name>
</gene>
<dbReference type="PROSITE" id="PS01081">
    <property type="entry name" value="HTH_TETR_1"/>
    <property type="match status" value="1"/>
</dbReference>
<keyword evidence="2 4" id="KW-0238">DNA-binding</keyword>
<keyword evidence="3" id="KW-0804">Transcription</keyword>
<dbReference type="InterPro" id="IPR050109">
    <property type="entry name" value="HTH-type_TetR-like_transc_reg"/>
</dbReference>
<dbReference type="Gene3D" id="1.10.10.60">
    <property type="entry name" value="Homeodomain-like"/>
    <property type="match status" value="1"/>
</dbReference>
<dbReference type="EMBL" id="JBHTAJ010000068">
    <property type="protein sequence ID" value="MFC7183453.1"/>
    <property type="molecule type" value="Genomic_DNA"/>
</dbReference>
<dbReference type="InterPro" id="IPR036271">
    <property type="entry name" value="Tet_transcr_reg_TetR-rel_C_sf"/>
</dbReference>
<dbReference type="PANTHER" id="PTHR30055">
    <property type="entry name" value="HTH-TYPE TRANSCRIPTIONAL REGULATOR RUTR"/>
    <property type="match status" value="1"/>
</dbReference>
<keyword evidence="7" id="KW-1185">Reference proteome</keyword>
<keyword evidence="1" id="KW-0805">Transcription regulation</keyword>
<evidence type="ECO:0000256" key="2">
    <source>
        <dbReference type="ARBA" id="ARBA00023125"/>
    </source>
</evidence>
<dbReference type="PROSITE" id="PS50977">
    <property type="entry name" value="HTH_TETR_2"/>
    <property type="match status" value="1"/>
</dbReference>
<reference evidence="7" key="1">
    <citation type="journal article" date="2019" name="Int. J. Syst. Evol. Microbiol.">
        <title>The Global Catalogue of Microorganisms (GCM) 10K type strain sequencing project: providing services to taxonomists for standard genome sequencing and annotation.</title>
        <authorList>
            <consortium name="The Broad Institute Genomics Platform"/>
            <consortium name="The Broad Institute Genome Sequencing Center for Infectious Disease"/>
            <person name="Wu L."/>
            <person name="Ma J."/>
        </authorList>
    </citation>
    <scope>NUCLEOTIDE SEQUENCE [LARGE SCALE GENOMIC DNA]</scope>
    <source>
        <strain evidence="7">CGMCC 1.12859</strain>
    </source>
</reference>
<comment type="caution">
    <text evidence="6">The sequence shown here is derived from an EMBL/GenBank/DDBJ whole genome shotgun (WGS) entry which is preliminary data.</text>
</comment>
<sequence length="248" mass="27227">MGTQRRIVRERVRQTATRSGLVLSREVITDAALRLIAEHGSDALSVRRLGAALEASPTAIYRHFTDMDDLVLEVADRLIGVSLEGFERGPDWREDLRELAHRVHRVYLEQPRVAALVAARTTGRVNESRIIEVLLAVIGSAGFDDAETVSVYRAYADLVLAFSGIDAAFSALPQPIGDADRARWEADHALVSPTTHPTLTRLASLLAEQAGTSAFETALELFLDGVEGHLERKRRSARGRPTDPRSAD</sequence>
<dbReference type="InterPro" id="IPR004111">
    <property type="entry name" value="Repressor_TetR_C"/>
</dbReference>
<feature type="domain" description="HTH tetR-type" evidence="5">
    <location>
        <begin position="22"/>
        <end position="82"/>
    </location>
</feature>
<evidence type="ECO:0000313" key="7">
    <source>
        <dbReference type="Proteomes" id="UP001596435"/>
    </source>
</evidence>
<dbReference type="RefSeq" id="WP_345709451.1">
    <property type="nucleotide sequence ID" value="NZ_BAABKV010000001.1"/>
</dbReference>
<evidence type="ECO:0000259" key="5">
    <source>
        <dbReference type="PROSITE" id="PS50977"/>
    </source>
</evidence>
<protein>
    <submittedName>
        <fullName evidence="6">TetR/AcrR family transcriptional regulator</fullName>
    </submittedName>
</protein>
<dbReference type="Gene3D" id="1.10.357.10">
    <property type="entry name" value="Tetracycline Repressor, domain 2"/>
    <property type="match status" value="1"/>
</dbReference>
<name>A0ABW2G1S0_9ACTN</name>
<feature type="DNA-binding region" description="H-T-H motif" evidence="4">
    <location>
        <begin position="45"/>
        <end position="64"/>
    </location>
</feature>
<dbReference type="InterPro" id="IPR009057">
    <property type="entry name" value="Homeodomain-like_sf"/>
</dbReference>
<dbReference type="Proteomes" id="UP001596435">
    <property type="component" value="Unassembled WGS sequence"/>
</dbReference>
<dbReference type="SUPFAM" id="SSF46689">
    <property type="entry name" value="Homeodomain-like"/>
    <property type="match status" value="1"/>
</dbReference>
<evidence type="ECO:0000256" key="1">
    <source>
        <dbReference type="ARBA" id="ARBA00023015"/>
    </source>
</evidence>
<accession>A0ABW2G1S0</accession>
<dbReference type="InterPro" id="IPR001647">
    <property type="entry name" value="HTH_TetR"/>
</dbReference>
<evidence type="ECO:0000256" key="3">
    <source>
        <dbReference type="ARBA" id="ARBA00023163"/>
    </source>
</evidence>
<proteinExistence type="predicted"/>
<dbReference type="Pfam" id="PF00440">
    <property type="entry name" value="TetR_N"/>
    <property type="match status" value="1"/>
</dbReference>
<evidence type="ECO:0000256" key="4">
    <source>
        <dbReference type="PROSITE-ProRule" id="PRU00335"/>
    </source>
</evidence>
<dbReference type="Pfam" id="PF02909">
    <property type="entry name" value="TetR_C_1"/>
    <property type="match status" value="1"/>
</dbReference>
<dbReference type="SUPFAM" id="SSF48498">
    <property type="entry name" value="Tetracyclin repressor-like, C-terminal domain"/>
    <property type="match status" value="1"/>
</dbReference>